<dbReference type="EMBL" id="CP052909">
    <property type="protein sequence ID" value="QNJ97355.1"/>
    <property type="molecule type" value="Genomic_DNA"/>
</dbReference>
<evidence type="ECO:0000256" key="1">
    <source>
        <dbReference type="ARBA" id="ARBA00004442"/>
    </source>
</evidence>
<dbReference type="KEGG" id="alti:ALE3EI_0780"/>
<reference evidence="4 5" key="1">
    <citation type="submission" date="2020-04" db="EMBL/GenBank/DDBJ databases">
        <title>Genome sequence of Altibacter aquimarinus strain ALE3EI.</title>
        <authorList>
            <person name="Oh H.-M."/>
            <person name="Jang D."/>
        </authorList>
    </citation>
    <scope>NUCLEOTIDE SEQUENCE [LARGE SCALE GENOMIC DNA]</scope>
    <source>
        <strain evidence="4 5">ALE3EI</strain>
    </source>
</reference>
<organism evidence="4 5">
    <name type="scientific">Constantimarinum furrinae</name>
    <dbReference type="NCBI Taxonomy" id="2562285"/>
    <lineage>
        <taxon>Bacteria</taxon>
        <taxon>Pseudomonadati</taxon>
        <taxon>Bacteroidota</taxon>
        <taxon>Flavobacteriia</taxon>
        <taxon>Flavobacteriales</taxon>
        <taxon>Flavobacteriaceae</taxon>
        <taxon>Altibacter/Constantimarinum group</taxon>
        <taxon>Constantimarinum</taxon>
    </lineage>
</organism>
<dbReference type="GO" id="GO:0009279">
    <property type="term" value="C:cell outer membrane"/>
    <property type="evidence" value="ECO:0007669"/>
    <property type="project" value="UniProtKB-SubCell"/>
</dbReference>
<sequence>MKFQFSFIFLLFFQLLFAQESIVKGRIIGLHSNEPISEVKLEIEGSIFSITTDEYGLFSFSEKSLPKGEQVLRVFKEGYIEQRIPITIEKDKTLNIDPILLKPDLAQIETQIGIVSLSDSELDQDEDSSYTISGLLQASNDAFLNAAAYDFSATFFRPRGLDNANGKVLINGVEMNKLYTGRPQWANWGGLNDLQRNREFTMGLTANDHTFGDLAGTTNLVMRASQYKRGGRVSYATANRTYNGRGMGSYRSGLTSSGWTYALLVSRRFADEGYINGTLYDSNSFFLAVEKRLDVAHSINVSAFYTPNRRGRGTAITNEVKELKGIRYNPNWGFQEGEIRSSRIREVVEPMFILSHYWDVSRRTTINTNVSYQTGKVANTRLDNAGNRNPVANYYQRLPSYFLRFENPTPYDYYLAYHAQQEFINDGQLDWNKLYEANSNTSDSLSVYAIQEDRTDDTMLSINSIFNSRVSEHLTLNGTVSYTSLLSENFAELNDLLGGKGYKDIDAFGEDPLQSQSDLQQPNRIVQQGERYKYNYDLTASRFSAFAQAQFKFSRWDSYMAILASMTSFQRNGKYQNGYFPEENRSLGLSEALNFSNYGIKAGLTYKLTGRHILDINAAYFTKAPTLRNAFANVRQNNDVVDNLVSEVVQSADVGYILRLPLLKMRVTGYYINFQDQTDIGFFFTQNALGNSESNAFVQEIVTGIQKQNTGIELGFEAQFLPTFKLKGAAAVGQYLYTTNPELYLASDDFDDPETPEIEGNDLFNLGKREVFLSYYHVAGGPERAYQLGLEYSDPDFWWVGVTTNYFSNAYADISNLRRTTDFYTDEDGLPFPEYDKDTARQLLQQEEFDPYILVNMVGGKSWRVKNYYVGFFASVNNILNTEYKTGGFEDSRRASYRQQLEESNRKHGPLFGNRYFFGNGTTYYINVYVRF</sequence>
<evidence type="ECO:0000256" key="3">
    <source>
        <dbReference type="ARBA" id="ARBA00023237"/>
    </source>
</evidence>
<evidence type="ECO:0000256" key="2">
    <source>
        <dbReference type="ARBA" id="ARBA00023136"/>
    </source>
</evidence>
<keyword evidence="3" id="KW-0998">Cell outer membrane</keyword>
<keyword evidence="5" id="KW-1185">Reference proteome</keyword>
<name>A0A7G8PSN9_9FLAO</name>
<protein>
    <submittedName>
        <fullName evidence="4">TonB-dependent receptor</fullName>
    </submittedName>
</protein>
<dbReference type="SUPFAM" id="SSF56935">
    <property type="entry name" value="Porins"/>
    <property type="match status" value="1"/>
</dbReference>
<dbReference type="Gene3D" id="2.60.40.1120">
    <property type="entry name" value="Carboxypeptidase-like, regulatory domain"/>
    <property type="match status" value="1"/>
</dbReference>
<keyword evidence="2" id="KW-0472">Membrane</keyword>
<dbReference type="AlphaFoldDB" id="A0A7G8PSN9"/>
<dbReference type="InterPro" id="IPR036942">
    <property type="entry name" value="Beta-barrel_TonB_sf"/>
</dbReference>
<gene>
    <name evidence="4" type="ORF">ALE3EI_0780</name>
</gene>
<evidence type="ECO:0000313" key="4">
    <source>
        <dbReference type="EMBL" id="QNJ97355.1"/>
    </source>
</evidence>
<proteinExistence type="predicted"/>
<dbReference type="SUPFAM" id="SSF49464">
    <property type="entry name" value="Carboxypeptidase regulatory domain-like"/>
    <property type="match status" value="1"/>
</dbReference>
<accession>A0A7G8PSN9</accession>
<evidence type="ECO:0000313" key="5">
    <source>
        <dbReference type="Proteomes" id="UP000515514"/>
    </source>
</evidence>
<dbReference type="InterPro" id="IPR008969">
    <property type="entry name" value="CarboxyPept-like_regulatory"/>
</dbReference>
<dbReference type="Gene3D" id="2.40.170.20">
    <property type="entry name" value="TonB-dependent receptor, beta-barrel domain"/>
    <property type="match status" value="1"/>
</dbReference>
<dbReference type="Pfam" id="PF13715">
    <property type="entry name" value="CarbopepD_reg_2"/>
    <property type="match status" value="1"/>
</dbReference>
<comment type="subcellular location">
    <subcellularLocation>
        <location evidence="1">Cell outer membrane</location>
    </subcellularLocation>
</comment>
<dbReference type="RefSeq" id="WP_186991044.1">
    <property type="nucleotide sequence ID" value="NZ_CP052909.1"/>
</dbReference>
<keyword evidence="4" id="KW-0675">Receptor</keyword>
<dbReference type="Proteomes" id="UP000515514">
    <property type="component" value="Chromosome"/>
</dbReference>